<gene>
    <name evidence="1" type="ORF">F383_12034</name>
</gene>
<keyword evidence="2" id="KW-1185">Reference proteome</keyword>
<proteinExistence type="predicted"/>
<protein>
    <submittedName>
        <fullName evidence="1">Electron transport complex rnfD</fullName>
    </submittedName>
</protein>
<evidence type="ECO:0000313" key="1">
    <source>
        <dbReference type="EMBL" id="KHG30282.1"/>
    </source>
</evidence>
<organism evidence="1 2">
    <name type="scientific">Gossypium arboreum</name>
    <name type="common">Tree cotton</name>
    <name type="synonym">Gossypium nanking</name>
    <dbReference type="NCBI Taxonomy" id="29729"/>
    <lineage>
        <taxon>Eukaryota</taxon>
        <taxon>Viridiplantae</taxon>
        <taxon>Streptophyta</taxon>
        <taxon>Embryophyta</taxon>
        <taxon>Tracheophyta</taxon>
        <taxon>Spermatophyta</taxon>
        <taxon>Magnoliopsida</taxon>
        <taxon>eudicotyledons</taxon>
        <taxon>Gunneridae</taxon>
        <taxon>Pentapetalae</taxon>
        <taxon>rosids</taxon>
        <taxon>malvids</taxon>
        <taxon>Malvales</taxon>
        <taxon>Malvaceae</taxon>
        <taxon>Malvoideae</taxon>
        <taxon>Gossypium</taxon>
    </lineage>
</organism>
<dbReference type="AlphaFoldDB" id="A0A0B0PZJ2"/>
<accession>A0A0B0PZJ2</accession>
<dbReference type="Proteomes" id="UP000032142">
    <property type="component" value="Unassembled WGS sequence"/>
</dbReference>
<reference evidence="2" key="1">
    <citation type="submission" date="2014-09" db="EMBL/GenBank/DDBJ databases">
        <authorList>
            <person name="Mudge J."/>
            <person name="Ramaraj T."/>
            <person name="Lindquist I.E."/>
            <person name="Bharti A.K."/>
            <person name="Sundararajan A."/>
            <person name="Cameron C.T."/>
            <person name="Woodward J.E."/>
            <person name="May G.D."/>
            <person name="Brubaker C."/>
            <person name="Broadhvest J."/>
            <person name="Wilkins T.A."/>
        </authorList>
    </citation>
    <scope>NUCLEOTIDE SEQUENCE</scope>
    <source>
        <strain evidence="2">cv. AKA8401</strain>
    </source>
</reference>
<dbReference type="EMBL" id="KN455551">
    <property type="protein sequence ID" value="KHG30282.1"/>
    <property type="molecule type" value="Genomic_DNA"/>
</dbReference>
<evidence type="ECO:0000313" key="2">
    <source>
        <dbReference type="Proteomes" id="UP000032142"/>
    </source>
</evidence>
<sequence>MDLINGILVFRSIFSFLIRLRTCFGSSTNTSCLSILRSNHIIPLCII</sequence>
<name>A0A0B0PZJ2_GOSAR</name>